<dbReference type="SUPFAM" id="SSF82649">
    <property type="entry name" value="SufE/NifU"/>
    <property type="match status" value="1"/>
</dbReference>
<dbReference type="InterPro" id="IPR017787">
    <property type="entry name" value="NIF_FeS_clus_asmbl_NifU-like"/>
</dbReference>
<dbReference type="Pfam" id="PF01592">
    <property type="entry name" value="NifU_N"/>
    <property type="match status" value="1"/>
</dbReference>
<proteinExistence type="predicted"/>
<dbReference type="GO" id="GO:0051536">
    <property type="term" value="F:iron-sulfur cluster binding"/>
    <property type="evidence" value="ECO:0007669"/>
    <property type="project" value="InterPro"/>
</dbReference>
<reference evidence="3" key="1">
    <citation type="submission" date="2018-07" db="EMBL/GenBank/DDBJ databases">
        <authorList>
            <consortium name="Genoscope - CEA"/>
            <person name="William W."/>
        </authorList>
    </citation>
    <scope>NUCLEOTIDE SEQUENCE</scope>
    <source>
        <strain evidence="3">IK1</strain>
    </source>
</reference>
<dbReference type="GO" id="GO:0005506">
    <property type="term" value="F:iron ion binding"/>
    <property type="evidence" value="ECO:0007669"/>
    <property type="project" value="InterPro"/>
</dbReference>
<dbReference type="InterPro" id="IPR002871">
    <property type="entry name" value="NIF_FeS_clus_asmbl_NifU_N"/>
</dbReference>
<accession>A0A653A4T0</accession>
<feature type="region of interest" description="Disordered" evidence="1">
    <location>
        <begin position="120"/>
        <end position="139"/>
    </location>
</feature>
<gene>
    <name evidence="3" type="primary">nifU</name>
    <name evidence="3" type="ORF">TRIP_B250117</name>
</gene>
<feature type="domain" description="NIF system FeS cluster assembly NifU N-terminal" evidence="2">
    <location>
        <begin position="1"/>
        <end position="122"/>
    </location>
</feature>
<evidence type="ECO:0000256" key="1">
    <source>
        <dbReference type="SAM" id="MobiDB-lite"/>
    </source>
</evidence>
<protein>
    <submittedName>
        <fullName evidence="3">NifU-like protein</fullName>
    </submittedName>
</protein>
<organism evidence="3">
    <name type="scientific">Uncultured Desulfatiglans sp</name>
    <dbReference type="NCBI Taxonomy" id="1748965"/>
    <lineage>
        <taxon>Bacteria</taxon>
        <taxon>Pseudomonadati</taxon>
        <taxon>Thermodesulfobacteriota</taxon>
        <taxon>Desulfobacteria</taxon>
        <taxon>Desulfatiglandales</taxon>
        <taxon>Desulfatiglandaceae</taxon>
        <taxon>Desulfatiglans</taxon>
        <taxon>environmental samples</taxon>
    </lineage>
</organism>
<sequence>MYSKTVMDHFKSPRNVGVIENPDGFGEVGNPLCGDMMSIYLKIKDERIDDIKFQTFGCGAAIAVSSMLTEMAKGKTVEEAKKISNKDVAAALEGLPKNKLHCSNLGADALHQAIKDYEDRKAGKEPKVQKRSEKHEHTHGDHCYCPYCDAEVPEGVTFCKACQTDLTAEH</sequence>
<dbReference type="PANTHER" id="PTHR10093">
    <property type="entry name" value="IRON-SULFUR CLUSTER ASSEMBLY ENZYME NIFU HOMOLOG"/>
    <property type="match status" value="1"/>
</dbReference>
<dbReference type="GO" id="GO:0016226">
    <property type="term" value="P:iron-sulfur cluster assembly"/>
    <property type="evidence" value="ECO:0007669"/>
    <property type="project" value="InterPro"/>
</dbReference>
<dbReference type="NCBIfam" id="TIGR03419">
    <property type="entry name" value="NifU_clost"/>
    <property type="match status" value="1"/>
</dbReference>
<dbReference type="AlphaFoldDB" id="A0A653A4T0"/>
<dbReference type="EMBL" id="UPXX01000018">
    <property type="protein sequence ID" value="VBB43001.1"/>
    <property type="molecule type" value="Genomic_DNA"/>
</dbReference>
<dbReference type="CDD" id="cd06664">
    <property type="entry name" value="IscU_like"/>
    <property type="match status" value="1"/>
</dbReference>
<evidence type="ECO:0000259" key="2">
    <source>
        <dbReference type="Pfam" id="PF01592"/>
    </source>
</evidence>
<dbReference type="Gene3D" id="3.90.1010.10">
    <property type="match status" value="1"/>
</dbReference>
<evidence type="ECO:0000313" key="3">
    <source>
        <dbReference type="EMBL" id="VBB43001.1"/>
    </source>
</evidence>
<name>A0A653A4T0_UNCDX</name>